<evidence type="ECO:0000256" key="1">
    <source>
        <dbReference type="SAM" id="SignalP"/>
    </source>
</evidence>
<feature type="signal peptide" evidence="1">
    <location>
        <begin position="1"/>
        <end position="24"/>
    </location>
</feature>
<dbReference type="RefSeq" id="WP_189332848.1">
    <property type="nucleotide sequence ID" value="NZ_AP023356.1"/>
</dbReference>
<organism evidence="2 3">
    <name type="scientific">Actinoplanes ianthinogenes</name>
    <dbReference type="NCBI Taxonomy" id="122358"/>
    <lineage>
        <taxon>Bacteria</taxon>
        <taxon>Bacillati</taxon>
        <taxon>Actinomycetota</taxon>
        <taxon>Actinomycetes</taxon>
        <taxon>Micromonosporales</taxon>
        <taxon>Micromonosporaceae</taxon>
        <taxon>Actinoplanes</taxon>
    </lineage>
</organism>
<protein>
    <submittedName>
        <fullName evidence="2">Uncharacterized protein</fullName>
    </submittedName>
</protein>
<sequence length="389" mass="40106">MFRTLGGAAAGLTLVAIAAAPAQAATSWAVLSTPNRGTIANELYGSAALSASAGWAVGSWYDTGLAAPRTLIERWNGTSWSTVTSPNATQYYNELRDVDATSASSAWAVGYANGSSGVNGSPRNALALRWNGTSWSTVATPQPGVNFRQLYGVKAVATNDAWAVGWYYDSSLHGEALILHWNGTAWTQVTAPDPGTSGNTLESVAGTAANDLWAVGYYSNTGEKGVLAHPLAAHWNGTAWTETELPASGTGTFLHGVTALSANDVWAVGSKNGYSAPVAYHWNGTAWSEAPTAPTGGTGNNVLYGVSGTAGNVWAVGYTSAGGRSQPLVQRWNGTAFTDETVPQQEIGGVLYSVAATSGPTVFAAGTRSDLNESGSLTDRTLSLRGTGS</sequence>
<name>A0ABN6CLP2_9ACTN</name>
<keyword evidence="3" id="KW-1185">Reference proteome</keyword>
<accession>A0ABN6CLP2</accession>
<dbReference type="Proteomes" id="UP000676967">
    <property type="component" value="Chromosome"/>
</dbReference>
<feature type="chain" id="PRO_5045508759" evidence="1">
    <location>
        <begin position="25"/>
        <end position="389"/>
    </location>
</feature>
<proteinExistence type="predicted"/>
<dbReference type="EMBL" id="AP023356">
    <property type="protein sequence ID" value="BCJ45987.1"/>
    <property type="molecule type" value="Genomic_DNA"/>
</dbReference>
<keyword evidence="1" id="KW-0732">Signal</keyword>
<evidence type="ECO:0000313" key="3">
    <source>
        <dbReference type="Proteomes" id="UP000676967"/>
    </source>
</evidence>
<evidence type="ECO:0000313" key="2">
    <source>
        <dbReference type="EMBL" id="BCJ45987.1"/>
    </source>
</evidence>
<reference evidence="2 3" key="1">
    <citation type="submission" date="2020-08" db="EMBL/GenBank/DDBJ databases">
        <title>Whole genome shotgun sequence of Actinoplanes ianthinogenes NBRC 13996.</title>
        <authorList>
            <person name="Komaki H."/>
            <person name="Tamura T."/>
        </authorList>
    </citation>
    <scope>NUCLEOTIDE SEQUENCE [LARGE SCALE GENOMIC DNA]</scope>
    <source>
        <strain evidence="2 3">NBRC 13996</strain>
    </source>
</reference>
<gene>
    <name evidence="2" type="ORF">Aiant_66440</name>
</gene>